<organism evidence="3">
    <name type="scientific">Grammatophora oceanica</name>
    <dbReference type="NCBI Taxonomy" id="210454"/>
    <lineage>
        <taxon>Eukaryota</taxon>
        <taxon>Sar</taxon>
        <taxon>Stramenopiles</taxon>
        <taxon>Ochrophyta</taxon>
        <taxon>Bacillariophyta</taxon>
        <taxon>Fragilariophyceae</taxon>
        <taxon>Fragilariophycidae</taxon>
        <taxon>Rhabdonematales</taxon>
        <taxon>Grammatophoraceae</taxon>
        <taxon>Grammatophora</taxon>
    </lineage>
</organism>
<sequence>MPLWSGSGSEPRDDKGTRPDPLAKSGHSLHQGATTTSQTSSCYVKDEIKTLDRLKMVLGCIRSNDIRELTVTFGTSDPFRVFEQRYSLSIRRFKPTGIKKEEEEDVFESPSPLVINLDIRQSDALSDFCVDLGKVLASGANRLKNLKFTLFIQLRENEGTMPFLENLTRVEMSMSSLFLGVPDDMIPRHPELLSCLGKIELEKMDILAAETHVDVISGEIASGPRFAIDELFRRCTKLKHLSVSGLGVCSKSLARGVERSAALESILVHKVVIDDDDDDADEARIFATHPSVSGCQFKEVEAPRCFWKTYFDELAALAENSPLRLLYMQRCPQSTVDLSDLLANYLAKDPPLMDVICCDTMSSDSSRLMSKALERNTHLQDVILELSEFNQTGTVELVGALQNNNSIRQFSIHVAMSDCLISNLLHTANRIEVRRTMEAAVEAGMAAALGAESRGRMGDNFNMSNITINFDAFDRIHEECAELVEMHWSGVELAATYLKDNKTLEQFKVFFLPLNNNQEKALNFSNGTFFKNFCGIRDDSTSVESIDETVGRLECYLKCNAAGRELMCDERIPDSLCSNMVAKVADDSSAVHELLKIRPTMIASSKEYQDNTSCEGI</sequence>
<dbReference type="InterPro" id="IPR032675">
    <property type="entry name" value="LRR_dom_sf"/>
</dbReference>
<protein>
    <submittedName>
        <fullName evidence="3">Uncharacterized protein</fullName>
    </submittedName>
</protein>
<evidence type="ECO:0000256" key="1">
    <source>
        <dbReference type="SAM" id="MobiDB-lite"/>
    </source>
</evidence>
<gene>
    <name evidence="2" type="ORF">GOCE00092_LOCUS28543</name>
    <name evidence="3" type="ORF">GOCE00092_LOCUS28544</name>
</gene>
<dbReference type="SUPFAM" id="SSF52047">
    <property type="entry name" value="RNI-like"/>
    <property type="match status" value="1"/>
</dbReference>
<dbReference type="EMBL" id="HBGK01054119">
    <property type="protein sequence ID" value="CAD9313084.1"/>
    <property type="molecule type" value="Transcribed_RNA"/>
</dbReference>
<evidence type="ECO:0000313" key="2">
    <source>
        <dbReference type="EMBL" id="CAD9313084.1"/>
    </source>
</evidence>
<dbReference type="Gene3D" id="3.80.10.10">
    <property type="entry name" value="Ribonuclease Inhibitor"/>
    <property type="match status" value="1"/>
</dbReference>
<dbReference type="EMBL" id="HBGK01054120">
    <property type="protein sequence ID" value="CAD9313090.1"/>
    <property type="molecule type" value="Transcribed_RNA"/>
</dbReference>
<evidence type="ECO:0000313" key="3">
    <source>
        <dbReference type="EMBL" id="CAD9313090.1"/>
    </source>
</evidence>
<dbReference type="AlphaFoldDB" id="A0A6U5Q4T0"/>
<accession>A0A6U5Q4T0</accession>
<proteinExistence type="predicted"/>
<feature type="region of interest" description="Disordered" evidence="1">
    <location>
        <begin position="1"/>
        <end position="36"/>
    </location>
</feature>
<reference evidence="3" key="1">
    <citation type="submission" date="2021-01" db="EMBL/GenBank/DDBJ databases">
        <authorList>
            <person name="Corre E."/>
            <person name="Pelletier E."/>
            <person name="Niang G."/>
            <person name="Scheremetjew M."/>
            <person name="Finn R."/>
            <person name="Kale V."/>
            <person name="Holt S."/>
            <person name="Cochrane G."/>
            <person name="Meng A."/>
            <person name="Brown T."/>
            <person name="Cohen L."/>
        </authorList>
    </citation>
    <scope>NUCLEOTIDE SEQUENCE</scope>
    <source>
        <strain evidence="3">CCMP 410</strain>
    </source>
</reference>
<name>A0A6U5Q4T0_9STRA</name>